<name>A0ABT6YFZ9_9BACT</name>
<dbReference type="PROSITE" id="PS51257">
    <property type="entry name" value="PROKAR_LIPOPROTEIN"/>
    <property type="match status" value="1"/>
</dbReference>
<reference evidence="1 2" key="1">
    <citation type="submission" date="2023-05" db="EMBL/GenBank/DDBJ databases">
        <title>Novel species of genus Flectobacillus isolated from stream in China.</title>
        <authorList>
            <person name="Lu H."/>
        </authorList>
    </citation>
    <scope>NUCLEOTIDE SEQUENCE [LARGE SCALE GENOMIC DNA]</scope>
    <source>
        <strain evidence="1 2">KCTC 42575</strain>
    </source>
</reference>
<sequence length="291" mass="33600">MLPKSSIYYTLVLIFSACISPVLGQQNTPKLFFSSTDALDFKTVERPFTSQEKENFLSKFDSGYDTLRYNKQESKEEFLMGIHFLELNGDNSIDAIYYGYGGYEPNITIFFLQENGKFIEQSRHLESIASLEFDAKHQLQKVTFLNLGCCGAYMEFKTEYIVDAKFKFKPTKSSAKMSETTFPTQYMAQPIKFEVINDGYSLRYKPRIYDTPTEFRSSPLKGNILGTYESKAQGIAWAAYTDPSGRTWWFVEMQPTKKLKTEFMYDNDGAYVSTPHTHLGWMSSRFLKILD</sequence>
<dbReference type="Proteomes" id="UP001236507">
    <property type="component" value="Unassembled WGS sequence"/>
</dbReference>
<keyword evidence="2" id="KW-1185">Reference proteome</keyword>
<proteinExistence type="predicted"/>
<protein>
    <submittedName>
        <fullName evidence="1">Uncharacterized protein</fullName>
    </submittedName>
</protein>
<evidence type="ECO:0000313" key="2">
    <source>
        <dbReference type="Proteomes" id="UP001236507"/>
    </source>
</evidence>
<dbReference type="EMBL" id="JASHIF010000031">
    <property type="protein sequence ID" value="MDI9862521.1"/>
    <property type="molecule type" value="Genomic_DNA"/>
</dbReference>
<evidence type="ECO:0000313" key="1">
    <source>
        <dbReference type="EMBL" id="MDI9862521.1"/>
    </source>
</evidence>
<accession>A0ABT6YFZ9</accession>
<organism evidence="1 2">
    <name type="scientific">Flectobacillus roseus</name>
    <dbReference type="NCBI Taxonomy" id="502259"/>
    <lineage>
        <taxon>Bacteria</taxon>
        <taxon>Pseudomonadati</taxon>
        <taxon>Bacteroidota</taxon>
        <taxon>Cytophagia</taxon>
        <taxon>Cytophagales</taxon>
        <taxon>Flectobacillaceae</taxon>
        <taxon>Flectobacillus</taxon>
    </lineage>
</organism>
<comment type="caution">
    <text evidence="1">The sequence shown here is derived from an EMBL/GenBank/DDBJ whole genome shotgun (WGS) entry which is preliminary data.</text>
</comment>
<gene>
    <name evidence="1" type="ORF">QM524_25070</name>
</gene>
<dbReference type="RefSeq" id="WP_283346763.1">
    <property type="nucleotide sequence ID" value="NZ_JASHIF010000031.1"/>
</dbReference>